<dbReference type="NCBIfam" id="NF003678">
    <property type="entry name" value="PRK05305.1-2"/>
    <property type="match status" value="1"/>
</dbReference>
<comment type="function">
    <text evidence="11">Catalyzes the formation of phosphatidylethanolamine (PtdEtn) from phosphatidylserine (PtdSer).</text>
</comment>
<comment type="cofactor">
    <cofactor evidence="11">
        <name>pyruvate</name>
        <dbReference type="ChEBI" id="CHEBI:15361"/>
    </cofactor>
    <text evidence="11">Binds 1 pyruvoyl group covalently per subunit.</text>
</comment>
<dbReference type="PANTHER" id="PTHR35809">
    <property type="entry name" value="ARCHAETIDYLSERINE DECARBOXYLASE PROENZYME-RELATED"/>
    <property type="match status" value="1"/>
</dbReference>
<comment type="catalytic activity">
    <reaction evidence="11">
        <text>a 1,2-diacyl-sn-glycero-3-phospho-L-serine + H(+) = a 1,2-diacyl-sn-glycero-3-phosphoethanolamine + CO2</text>
        <dbReference type="Rhea" id="RHEA:20828"/>
        <dbReference type="ChEBI" id="CHEBI:15378"/>
        <dbReference type="ChEBI" id="CHEBI:16526"/>
        <dbReference type="ChEBI" id="CHEBI:57262"/>
        <dbReference type="ChEBI" id="CHEBI:64612"/>
        <dbReference type="EC" id="4.1.1.65"/>
    </reaction>
</comment>
<keyword evidence="10 11" id="KW-0670">Pyruvate</keyword>
<evidence type="ECO:0000256" key="3">
    <source>
        <dbReference type="ARBA" id="ARBA00022793"/>
    </source>
</evidence>
<evidence type="ECO:0000256" key="4">
    <source>
        <dbReference type="ARBA" id="ARBA00023098"/>
    </source>
</evidence>
<proteinExistence type="inferred from homology"/>
<dbReference type="UniPathway" id="UPA00558">
    <property type="reaction ID" value="UER00616"/>
</dbReference>
<feature type="transmembrane region" description="Helical" evidence="12">
    <location>
        <begin position="12"/>
        <end position="30"/>
    </location>
</feature>
<keyword evidence="12" id="KW-0812">Transmembrane</keyword>
<evidence type="ECO:0000256" key="8">
    <source>
        <dbReference type="ARBA" id="ARBA00023239"/>
    </source>
</evidence>
<sequence length="218" mass="23969">MRNTNTPIAAEGYPFIAGAALIALALALAGTKIPAFFFPSAFFGALTLFVVFFFRNPERAIPADENAVIAPADGVVIYLGPSREEHLGEEMTKISIFMSVFNVHVNRVPVTAKVLDTFYIKGKFLDVRDERATFENEQAGLVLETARGMKMVVVQVAGLIARRIVCYAAKGDLLVRGRRYGLIRFGSRLDVYLPRETEVRVKMGDRTVAGETILGILP</sequence>
<keyword evidence="12" id="KW-1133">Transmembrane helix</keyword>
<dbReference type="EC" id="4.1.1.65" evidence="11"/>
<feature type="transmembrane region" description="Helical" evidence="12">
    <location>
        <begin position="36"/>
        <end position="54"/>
    </location>
</feature>
<evidence type="ECO:0000256" key="7">
    <source>
        <dbReference type="ARBA" id="ARBA00023209"/>
    </source>
</evidence>
<evidence type="ECO:0000256" key="10">
    <source>
        <dbReference type="ARBA" id="ARBA00023317"/>
    </source>
</evidence>
<dbReference type="InterPro" id="IPR003817">
    <property type="entry name" value="PS_Dcarbxylase"/>
</dbReference>
<dbReference type="GO" id="GO:0005886">
    <property type="term" value="C:plasma membrane"/>
    <property type="evidence" value="ECO:0007669"/>
    <property type="project" value="UniProtKB-SubCell"/>
</dbReference>
<keyword evidence="6 11" id="KW-0865">Zymogen</keyword>
<feature type="modified residue" description="Pyruvic acid (Ser); by autocatalysis" evidence="11">
    <location>
        <position position="187"/>
    </location>
</feature>
<feature type="chain" id="PRO_5033192558" description="Phosphatidylserine decarboxylase beta chain" evidence="11">
    <location>
        <begin position="1"/>
        <end position="186"/>
    </location>
</feature>
<accession>A0A831XME1</accession>
<comment type="subunit">
    <text evidence="11">Heterodimer of a large membrane-associated beta subunit and a small pyruvoyl-containing alpha subunit.</text>
</comment>
<evidence type="ECO:0000256" key="2">
    <source>
        <dbReference type="ARBA" id="ARBA00022516"/>
    </source>
</evidence>
<keyword evidence="1 11" id="KW-1003">Cell membrane</keyword>
<dbReference type="InterPro" id="IPR033175">
    <property type="entry name" value="PSD-A"/>
</dbReference>
<dbReference type="NCBIfam" id="NF003685">
    <property type="entry name" value="PRK05305.2-5"/>
    <property type="match status" value="1"/>
</dbReference>
<keyword evidence="8 11" id="KW-0456">Lyase</keyword>
<comment type="pathway">
    <text evidence="11">Phospholipid metabolism; phosphatidylethanolamine biosynthesis; phosphatidylethanolamine from CDP-diacylglycerol: step 2/2.</text>
</comment>
<dbReference type="AlphaFoldDB" id="A0A831XME1"/>
<dbReference type="EMBL" id="DSOV01000043">
    <property type="protein sequence ID" value="HEN42673.1"/>
    <property type="molecule type" value="Genomic_DNA"/>
</dbReference>
<evidence type="ECO:0000256" key="1">
    <source>
        <dbReference type="ARBA" id="ARBA00022475"/>
    </source>
</evidence>
<dbReference type="Pfam" id="PF02666">
    <property type="entry name" value="PS_Dcarbxylase"/>
    <property type="match status" value="1"/>
</dbReference>
<keyword evidence="7 11" id="KW-0594">Phospholipid biosynthesis</keyword>
<protein>
    <recommendedName>
        <fullName evidence="11">Phosphatidylserine decarboxylase proenzyme</fullName>
        <ecNumber evidence="11">4.1.1.65</ecNumber>
    </recommendedName>
    <component>
        <recommendedName>
            <fullName evidence="11">Phosphatidylserine decarboxylase alpha chain</fullName>
        </recommendedName>
    </component>
    <component>
        <recommendedName>
            <fullName evidence="11">Phosphatidylserine decarboxylase beta chain</fullName>
        </recommendedName>
    </component>
</protein>
<keyword evidence="4 11" id="KW-0443">Lipid metabolism</keyword>
<evidence type="ECO:0000256" key="6">
    <source>
        <dbReference type="ARBA" id="ARBA00023145"/>
    </source>
</evidence>
<gene>
    <name evidence="11" type="primary">psd</name>
    <name evidence="13" type="ORF">ENQ87_09910</name>
</gene>
<name>A0A831XME1_GEOME</name>
<feature type="chain" id="PRO_5033192559" description="Phosphatidylserine decarboxylase alpha chain" evidence="11">
    <location>
        <begin position="187"/>
        <end position="218"/>
    </location>
</feature>
<comment type="PTM">
    <text evidence="11">Is synthesized initially as an inactive proenzyme. Formation of the active enzyme involves a self-maturation process in which the active site pyruvoyl group is generated from an internal serine residue via an autocatalytic post-translational modification. Two non-identical subunits are generated from the proenzyme in this reaction, and the pyruvate is formed at the N-terminus of the alpha chain, which is derived from the carboxyl end of the proenzyme. The post-translation cleavage follows an unusual pathway, termed non-hydrolytic serinolysis, in which the side chain hydroxyl group of the serine supplies its oxygen atom to form the C-terminus of the beta chain, while the remainder of the serine residue undergoes an oxidative deamination to produce ammonia and the pyruvoyl prosthetic group on the alpha chain.</text>
</comment>
<dbReference type="HAMAP" id="MF_00664">
    <property type="entry name" value="PS_decarb_PSD_A"/>
    <property type="match status" value="1"/>
</dbReference>
<comment type="similarity">
    <text evidence="11">Belongs to the phosphatidylserine decarboxylase family. PSD-A subfamily.</text>
</comment>
<keyword evidence="9 11" id="KW-1208">Phospholipid metabolism</keyword>
<evidence type="ECO:0000256" key="5">
    <source>
        <dbReference type="ARBA" id="ARBA00023136"/>
    </source>
</evidence>
<reference evidence="13" key="1">
    <citation type="journal article" date="2020" name="mSystems">
        <title>Genome- and Community-Level Interaction Insights into Carbon Utilization and Element Cycling Functions of Hydrothermarchaeota in Hydrothermal Sediment.</title>
        <authorList>
            <person name="Zhou Z."/>
            <person name="Liu Y."/>
            <person name="Xu W."/>
            <person name="Pan J."/>
            <person name="Luo Z.H."/>
            <person name="Li M."/>
        </authorList>
    </citation>
    <scope>NUCLEOTIDE SEQUENCE [LARGE SCALE GENOMIC DNA]</scope>
    <source>
        <strain evidence="13">SpSt-349</strain>
    </source>
</reference>
<keyword evidence="5 11" id="KW-0472">Membrane</keyword>
<evidence type="ECO:0000256" key="9">
    <source>
        <dbReference type="ARBA" id="ARBA00023264"/>
    </source>
</evidence>
<dbReference type="GO" id="GO:0006646">
    <property type="term" value="P:phosphatidylethanolamine biosynthetic process"/>
    <property type="evidence" value="ECO:0007669"/>
    <property type="project" value="UniProtKB-UniRule"/>
</dbReference>
<dbReference type="GO" id="GO:0004609">
    <property type="term" value="F:phosphatidylserine decarboxylase activity"/>
    <property type="evidence" value="ECO:0007669"/>
    <property type="project" value="UniProtKB-UniRule"/>
</dbReference>
<feature type="site" description="Cleavage (non-hydrolytic); by autocatalysis" evidence="11">
    <location>
        <begin position="186"/>
        <end position="187"/>
    </location>
</feature>
<comment type="subcellular location">
    <subcellularLocation>
        <location evidence="11">Cell membrane</location>
        <topology evidence="11">Peripheral membrane protein</topology>
    </subcellularLocation>
</comment>
<evidence type="ECO:0000313" key="13">
    <source>
        <dbReference type="EMBL" id="HEN42673.1"/>
    </source>
</evidence>
<comment type="caution">
    <text evidence="13">The sequence shown here is derived from an EMBL/GenBank/DDBJ whole genome shotgun (WGS) entry which is preliminary data.</text>
</comment>
<evidence type="ECO:0000256" key="12">
    <source>
        <dbReference type="SAM" id="Phobius"/>
    </source>
</evidence>
<dbReference type="PANTHER" id="PTHR35809:SF1">
    <property type="entry name" value="ARCHAETIDYLSERINE DECARBOXYLASE PROENZYME-RELATED"/>
    <property type="match status" value="1"/>
</dbReference>
<organism evidence="13">
    <name type="scientific">Geobacter metallireducens</name>
    <dbReference type="NCBI Taxonomy" id="28232"/>
    <lineage>
        <taxon>Bacteria</taxon>
        <taxon>Pseudomonadati</taxon>
        <taxon>Thermodesulfobacteriota</taxon>
        <taxon>Desulfuromonadia</taxon>
        <taxon>Geobacterales</taxon>
        <taxon>Geobacteraceae</taxon>
        <taxon>Geobacter</taxon>
    </lineage>
</organism>
<keyword evidence="2 11" id="KW-0444">Lipid biosynthesis</keyword>
<evidence type="ECO:0000256" key="11">
    <source>
        <dbReference type="HAMAP-Rule" id="MF_00664"/>
    </source>
</evidence>
<keyword evidence="3 11" id="KW-0210">Decarboxylase</keyword>
<feature type="active site" description="Schiff-base intermediate with substrate; via pyruvic acid" evidence="11">
    <location>
        <position position="187"/>
    </location>
</feature>